<dbReference type="Proteomes" id="UP000708208">
    <property type="component" value="Unassembled WGS sequence"/>
</dbReference>
<dbReference type="EMBL" id="CAJVCH010569883">
    <property type="protein sequence ID" value="CAG7833448.1"/>
    <property type="molecule type" value="Genomic_DNA"/>
</dbReference>
<sequence>MASSQNKVARMGWAMRTSHRCELRIALYEYEHRFFGLIFSSYPGELEVDKMTGDYMEIKLENKLDMNDYQLKPNNSNRMNIFASEVEQVATIWHQPDPRDYGFVPSELTHSPIVTGHNRNNGSDYVMEVEVPTNTGHLHQLHHHNHHYHPHDLLHSDTLSTVTVNENFLGYPVENTPKRKFCSLTQRRKKLVDKYIHEVLTKSHDYDYGEFGSNLWSALLLEYFREDKDQQVGIESIEHWARHTSWGRRMRKAYDIGIETIKNGGDALREFEIAKCNVFRKRPAYGEEAIVTKQRGRRRKCETVAKEADPQALNGIRNDHEYCKNPWLETFGDVYSQNSFESPQESECDTTERIYDMGAIGGEVEI</sequence>
<dbReference type="AlphaFoldDB" id="A0A8J2LDV1"/>
<reference evidence="1" key="1">
    <citation type="submission" date="2021-06" db="EMBL/GenBank/DDBJ databases">
        <authorList>
            <person name="Hodson N. C."/>
            <person name="Mongue J. A."/>
            <person name="Jaron S. K."/>
        </authorList>
    </citation>
    <scope>NUCLEOTIDE SEQUENCE</scope>
</reference>
<comment type="caution">
    <text evidence="1">The sequence shown here is derived from an EMBL/GenBank/DDBJ whole genome shotgun (WGS) entry which is preliminary data.</text>
</comment>
<evidence type="ECO:0000313" key="1">
    <source>
        <dbReference type="EMBL" id="CAG7833448.1"/>
    </source>
</evidence>
<organism evidence="1 2">
    <name type="scientific">Allacma fusca</name>
    <dbReference type="NCBI Taxonomy" id="39272"/>
    <lineage>
        <taxon>Eukaryota</taxon>
        <taxon>Metazoa</taxon>
        <taxon>Ecdysozoa</taxon>
        <taxon>Arthropoda</taxon>
        <taxon>Hexapoda</taxon>
        <taxon>Collembola</taxon>
        <taxon>Symphypleona</taxon>
        <taxon>Sminthuridae</taxon>
        <taxon>Allacma</taxon>
    </lineage>
</organism>
<gene>
    <name evidence="1" type="ORF">AFUS01_LOCUS43069</name>
</gene>
<protein>
    <submittedName>
        <fullName evidence="1">Uncharacterized protein</fullName>
    </submittedName>
</protein>
<accession>A0A8J2LDV1</accession>
<keyword evidence="2" id="KW-1185">Reference proteome</keyword>
<evidence type="ECO:0000313" key="2">
    <source>
        <dbReference type="Proteomes" id="UP000708208"/>
    </source>
</evidence>
<proteinExistence type="predicted"/>
<name>A0A8J2LDV1_9HEXA</name>